<keyword evidence="1" id="KW-0732">Signal</keyword>
<evidence type="ECO:0000256" key="1">
    <source>
        <dbReference type="SAM" id="SignalP"/>
    </source>
</evidence>
<gene>
    <name evidence="2" type="ORF">DU428_08690</name>
</gene>
<dbReference type="RefSeq" id="WP_113966540.1">
    <property type="nucleotide sequence ID" value="NZ_QNRP01000006.1"/>
</dbReference>
<name>A0A368P535_9FLAO</name>
<protein>
    <submittedName>
        <fullName evidence="2">DUF4252 domain-containing protein</fullName>
    </submittedName>
</protein>
<comment type="caution">
    <text evidence="2">The sequence shown here is derived from an EMBL/GenBank/DDBJ whole genome shotgun (WGS) entry which is preliminary data.</text>
</comment>
<organism evidence="2 3">
    <name type="scientific">Oceanihabitans sediminis</name>
    <dbReference type="NCBI Taxonomy" id="1812012"/>
    <lineage>
        <taxon>Bacteria</taxon>
        <taxon>Pseudomonadati</taxon>
        <taxon>Bacteroidota</taxon>
        <taxon>Flavobacteriia</taxon>
        <taxon>Flavobacteriales</taxon>
        <taxon>Flavobacteriaceae</taxon>
        <taxon>Oceanihabitans</taxon>
    </lineage>
</organism>
<dbReference type="Proteomes" id="UP000252249">
    <property type="component" value="Unassembled WGS sequence"/>
</dbReference>
<reference evidence="2 3" key="1">
    <citation type="submission" date="2018-07" db="EMBL/GenBank/DDBJ databases">
        <title>Oceanihabitans testaceum sp. nov., isolated from marine sediment.</title>
        <authorList>
            <person name="Li C.-M."/>
        </authorList>
    </citation>
    <scope>NUCLEOTIDE SEQUENCE [LARGE SCALE GENOMIC DNA]</scope>
    <source>
        <strain evidence="2 3">S9-10</strain>
    </source>
</reference>
<proteinExistence type="predicted"/>
<feature type="signal peptide" evidence="1">
    <location>
        <begin position="1"/>
        <end position="21"/>
    </location>
</feature>
<dbReference type="Pfam" id="PF14060">
    <property type="entry name" value="DUF4252"/>
    <property type="match status" value="1"/>
</dbReference>
<dbReference type="OrthoDB" id="1143555at2"/>
<dbReference type="AlphaFoldDB" id="A0A368P535"/>
<dbReference type="EMBL" id="QPIG01000003">
    <property type="protein sequence ID" value="RCU57015.1"/>
    <property type="molecule type" value="Genomic_DNA"/>
</dbReference>
<accession>A0A368P535</accession>
<sequence length="180" mass="20335">MYASIKKVLFSLLAISMLVSCSNKETLQTYFVDKQEVANFTTVDIPTSVVSFENANLTEEEKEAYNTIKKLNFIGFKLDETNTKTYETEKAKVASILKDEKYIDLGDFNMFGSKLELKYVGEDDVADEFIIFGSSKEYGFGVLRVLGDKMSPAKLVKFAESMNKGKVDTKQLQAITNFFK</sequence>
<evidence type="ECO:0000313" key="2">
    <source>
        <dbReference type="EMBL" id="RCU57015.1"/>
    </source>
</evidence>
<keyword evidence="3" id="KW-1185">Reference proteome</keyword>
<evidence type="ECO:0000313" key="3">
    <source>
        <dbReference type="Proteomes" id="UP000252249"/>
    </source>
</evidence>
<dbReference type="PROSITE" id="PS51257">
    <property type="entry name" value="PROKAR_LIPOPROTEIN"/>
    <property type="match status" value="1"/>
</dbReference>
<dbReference type="InterPro" id="IPR025348">
    <property type="entry name" value="DUF4252"/>
</dbReference>
<feature type="chain" id="PRO_5016869483" evidence="1">
    <location>
        <begin position="22"/>
        <end position="180"/>
    </location>
</feature>